<dbReference type="RefSeq" id="WP_198410039.1">
    <property type="nucleotide sequence ID" value="NZ_FOFA01000003.1"/>
</dbReference>
<feature type="domain" description="Pyrroline-5-carboxylate reductase catalytic N-terminal" evidence="2">
    <location>
        <begin position="4"/>
        <end position="94"/>
    </location>
</feature>
<accession>A0A1H9FW85</accession>
<evidence type="ECO:0000256" key="1">
    <source>
        <dbReference type="ARBA" id="ARBA00023002"/>
    </source>
</evidence>
<dbReference type="Gene3D" id="3.40.50.720">
    <property type="entry name" value="NAD(P)-binding Rossmann-like Domain"/>
    <property type="match status" value="1"/>
</dbReference>
<dbReference type="InterPro" id="IPR028939">
    <property type="entry name" value="P5C_Rdtase_cat_N"/>
</dbReference>
<proteinExistence type="predicted"/>
<evidence type="ECO:0000259" key="2">
    <source>
        <dbReference type="Pfam" id="PF03807"/>
    </source>
</evidence>
<evidence type="ECO:0000313" key="4">
    <source>
        <dbReference type="Proteomes" id="UP000198504"/>
    </source>
</evidence>
<gene>
    <name evidence="3" type="ORF">SAMN05421756_103409</name>
</gene>
<dbReference type="Pfam" id="PF03807">
    <property type="entry name" value="F420_oxidored"/>
    <property type="match status" value="1"/>
</dbReference>
<reference evidence="4" key="1">
    <citation type="submission" date="2016-10" db="EMBL/GenBank/DDBJ databases">
        <authorList>
            <person name="Varghese N."/>
            <person name="Submissions S."/>
        </authorList>
    </citation>
    <scope>NUCLEOTIDE SEQUENCE [LARGE SCALE GENOMIC DNA]</scope>
    <source>
        <strain evidence="4">CGMCC 4.6856</strain>
    </source>
</reference>
<evidence type="ECO:0000313" key="3">
    <source>
        <dbReference type="EMBL" id="SEQ42176.1"/>
    </source>
</evidence>
<dbReference type="STRING" id="1036181.SAMN05421756_103409"/>
<dbReference type="EMBL" id="FOFA01000003">
    <property type="protein sequence ID" value="SEQ42176.1"/>
    <property type="molecule type" value="Genomic_DNA"/>
</dbReference>
<dbReference type="SUPFAM" id="SSF51735">
    <property type="entry name" value="NAD(P)-binding Rossmann-fold domains"/>
    <property type="match status" value="1"/>
</dbReference>
<keyword evidence="4" id="KW-1185">Reference proteome</keyword>
<dbReference type="AlphaFoldDB" id="A0A1H9FW85"/>
<organism evidence="3 4">
    <name type="scientific">Microlunatus flavus</name>
    <dbReference type="NCBI Taxonomy" id="1036181"/>
    <lineage>
        <taxon>Bacteria</taxon>
        <taxon>Bacillati</taxon>
        <taxon>Actinomycetota</taxon>
        <taxon>Actinomycetes</taxon>
        <taxon>Propionibacteriales</taxon>
        <taxon>Propionibacteriaceae</taxon>
        <taxon>Microlunatus</taxon>
    </lineage>
</organism>
<sequence length="221" mass="22618">MPQLGVLGTGQVGQAIARRAAEVGYDVTVGARSAGSSSLAVFAGDRGVATGSFADAVAAAPLVVNATNGAVSLEALAQVGPEALAGTTLVDVSNELRPVDGGFPLPVATAEDSLGARIQHAYPASRVVKTLNTMNNAVMVRPASIPGDHLVFLSSDSVDAKDEVRTLLHAFGWRDPQMLDLGGIATAAATEMMMAVWMAVTIARGPGAPRFNWAVLEAQTP</sequence>
<dbReference type="GO" id="GO:0016491">
    <property type="term" value="F:oxidoreductase activity"/>
    <property type="evidence" value="ECO:0007669"/>
    <property type="project" value="UniProtKB-KW"/>
</dbReference>
<protein>
    <recommendedName>
        <fullName evidence="2">Pyrroline-5-carboxylate reductase catalytic N-terminal domain-containing protein</fullName>
    </recommendedName>
</protein>
<dbReference type="InterPro" id="IPR051267">
    <property type="entry name" value="STEAP_metalloreductase"/>
</dbReference>
<keyword evidence="1" id="KW-0560">Oxidoreductase</keyword>
<dbReference type="Proteomes" id="UP000198504">
    <property type="component" value="Unassembled WGS sequence"/>
</dbReference>
<name>A0A1H9FW85_9ACTN</name>
<dbReference type="InterPro" id="IPR036291">
    <property type="entry name" value="NAD(P)-bd_dom_sf"/>
</dbReference>
<dbReference type="PANTHER" id="PTHR14239">
    <property type="entry name" value="DUDULIN-RELATED"/>
    <property type="match status" value="1"/>
</dbReference>